<dbReference type="OrthoDB" id="1721816at2759"/>
<feature type="region of interest" description="Disordered" evidence="1">
    <location>
        <begin position="69"/>
        <end position="96"/>
    </location>
</feature>
<evidence type="ECO:0000256" key="1">
    <source>
        <dbReference type="SAM" id="MobiDB-lite"/>
    </source>
</evidence>
<accession>A0A6P5ZDC6</accession>
<evidence type="ECO:0000313" key="2">
    <source>
        <dbReference type="Proteomes" id="UP000515121"/>
    </source>
</evidence>
<sequence>MNYVTLTITYGKVLSHHKYLNYVISRHPWILFKTERSLKALSIKSKSKNQVGPSFQIFDSPGSELSVRRIDCGSHGQGPQPDFTSNSSSCKSEEQDDNGVVDVLAVGISHVRISEPKRSKVCSTTGPIEQQCSSNLTANNLCRAF</sequence>
<evidence type="ECO:0000313" key="3">
    <source>
        <dbReference type="RefSeq" id="XP_022750858.1"/>
    </source>
</evidence>
<gene>
    <name evidence="3" type="primary">LOC111299720</name>
</gene>
<name>A0A6P5ZDC6_DURZI</name>
<dbReference type="KEGG" id="dzi:111299720"/>
<organism evidence="2 3">
    <name type="scientific">Durio zibethinus</name>
    <name type="common">Durian</name>
    <dbReference type="NCBI Taxonomy" id="66656"/>
    <lineage>
        <taxon>Eukaryota</taxon>
        <taxon>Viridiplantae</taxon>
        <taxon>Streptophyta</taxon>
        <taxon>Embryophyta</taxon>
        <taxon>Tracheophyta</taxon>
        <taxon>Spermatophyta</taxon>
        <taxon>Magnoliopsida</taxon>
        <taxon>eudicotyledons</taxon>
        <taxon>Gunneridae</taxon>
        <taxon>Pentapetalae</taxon>
        <taxon>rosids</taxon>
        <taxon>malvids</taxon>
        <taxon>Malvales</taxon>
        <taxon>Malvaceae</taxon>
        <taxon>Helicteroideae</taxon>
        <taxon>Durio</taxon>
    </lineage>
</organism>
<dbReference type="AlphaFoldDB" id="A0A6P5ZDC6"/>
<dbReference type="GeneID" id="111299720"/>
<dbReference type="RefSeq" id="XP_022750858.1">
    <property type="nucleotide sequence ID" value="XM_022895123.1"/>
</dbReference>
<dbReference type="Proteomes" id="UP000515121">
    <property type="component" value="Unplaced"/>
</dbReference>
<keyword evidence="2" id="KW-1185">Reference proteome</keyword>
<proteinExistence type="predicted"/>
<reference evidence="3" key="1">
    <citation type="submission" date="2025-08" db="UniProtKB">
        <authorList>
            <consortium name="RefSeq"/>
        </authorList>
    </citation>
    <scope>IDENTIFICATION</scope>
    <source>
        <tissue evidence="3">Fruit stalk</tissue>
    </source>
</reference>
<protein>
    <submittedName>
        <fullName evidence="3">Serine/threonine-protein kinase PEPKR2-like</fullName>
    </submittedName>
</protein>